<dbReference type="GeneID" id="68117372"/>
<organism evidence="2 3">
    <name type="scientific">Naegleria fowleri</name>
    <name type="common">Brain eating amoeba</name>
    <dbReference type="NCBI Taxonomy" id="5763"/>
    <lineage>
        <taxon>Eukaryota</taxon>
        <taxon>Discoba</taxon>
        <taxon>Heterolobosea</taxon>
        <taxon>Tetramitia</taxon>
        <taxon>Eutetramitia</taxon>
        <taxon>Vahlkampfiidae</taxon>
        <taxon>Naegleria</taxon>
    </lineage>
</organism>
<sequence>MSGVYLYFSYLSNTFTSHDWPIHSHPHRYHQHQHLEQKIHEEEASYEHGWIQTTTTTTIPTNEHQLRTNLSTLSLPLDLQEDHDTSSIVPNLSSLNDETKLNKDDDGKIVITHRVITENEIVEDSHLNSYETFIPSNQPFAISSVDSHPLKTEQLPQEGSQTTLSGSRVHDHLLSKHSFLMVCSKCNYLFATFLPSSRIPEQECEEFPERFVKHPFTFGVLKLDNDNRRRNVAFMPRFHVNTRNDSQMKDEQEDEDGNEQQEEENAIIPTLCSIDTSPLEQEFICKKIEEAELSQMKDPTKRERDAGKLLRLYCKNCNTKVGSILKNPLNIQVAPNLSLPFNTFMDQQDCSIIEKCHCQPHEHDESKYVNSNNIVISDQEDEKTFRKTTLGEWKYSTLASMLFEMPESRKDLKPQKRNFMQNKFHHNNKSRSTFQKKFTQDNSEYSWSTNQQKKKLNFRQTQKSPNTSSTPSEQTNRSNNELQKRKKGQKRKNHPKSDASNIQNSKNRKQSHTNTSSNREEKDKK</sequence>
<protein>
    <submittedName>
        <fullName evidence="2">Uncharacterized protein</fullName>
    </submittedName>
</protein>
<dbReference type="VEuPathDB" id="AmoebaDB:NF0093700"/>
<comment type="caution">
    <text evidence="2">The sequence shown here is derived from an EMBL/GenBank/DDBJ whole genome shotgun (WGS) entry which is preliminary data.</text>
</comment>
<reference evidence="2 3" key="1">
    <citation type="journal article" date="2019" name="Sci. Rep.">
        <title>Nanopore sequencing improves the draft genome of the human pathogenic amoeba Naegleria fowleri.</title>
        <authorList>
            <person name="Liechti N."/>
            <person name="Schurch N."/>
            <person name="Bruggmann R."/>
            <person name="Wittwer M."/>
        </authorList>
    </citation>
    <scope>NUCLEOTIDE SEQUENCE [LARGE SCALE GENOMIC DNA]</scope>
    <source>
        <strain evidence="2 3">ATCC 30894</strain>
    </source>
</reference>
<keyword evidence="3" id="KW-1185">Reference proteome</keyword>
<dbReference type="VEuPathDB" id="AmoebaDB:FDP41_010157"/>
<feature type="region of interest" description="Disordered" evidence="1">
    <location>
        <begin position="422"/>
        <end position="525"/>
    </location>
</feature>
<evidence type="ECO:0000313" key="2">
    <source>
        <dbReference type="EMBL" id="KAF0971551.1"/>
    </source>
</evidence>
<dbReference type="Proteomes" id="UP000444721">
    <property type="component" value="Unassembled WGS sequence"/>
</dbReference>
<dbReference type="RefSeq" id="XP_044556267.1">
    <property type="nucleotide sequence ID" value="XM_044700424.1"/>
</dbReference>
<proteinExistence type="predicted"/>
<dbReference type="VEuPathDB" id="AmoebaDB:NfTy_034920"/>
<feature type="region of interest" description="Disordered" evidence="1">
    <location>
        <begin position="239"/>
        <end position="263"/>
    </location>
</feature>
<gene>
    <name evidence="2" type="ORF">FDP41_010157</name>
</gene>
<evidence type="ECO:0000256" key="1">
    <source>
        <dbReference type="SAM" id="MobiDB-lite"/>
    </source>
</evidence>
<feature type="compositionally biased region" description="Polar residues" evidence="1">
    <location>
        <begin position="458"/>
        <end position="481"/>
    </location>
</feature>
<feature type="compositionally biased region" description="Polar residues" evidence="1">
    <location>
        <begin position="430"/>
        <end position="451"/>
    </location>
</feature>
<feature type="compositionally biased region" description="Acidic residues" evidence="1">
    <location>
        <begin position="251"/>
        <end position="263"/>
    </location>
</feature>
<accession>A0A6A5B8V8</accession>
<dbReference type="OMA" id="CKMARDM"/>
<feature type="compositionally biased region" description="Basic residues" evidence="1">
    <location>
        <begin position="484"/>
        <end position="494"/>
    </location>
</feature>
<dbReference type="EMBL" id="VFQX01000076">
    <property type="protein sequence ID" value="KAF0971551.1"/>
    <property type="molecule type" value="Genomic_DNA"/>
</dbReference>
<name>A0A6A5B8V8_NAEFO</name>
<dbReference type="AlphaFoldDB" id="A0A6A5B8V8"/>
<dbReference type="OrthoDB" id="10457544at2759"/>
<evidence type="ECO:0000313" key="3">
    <source>
        <dbReference type="Proteomes" id="UP000444721"/>
    </source>
</evidence>